<dbReference type="Gene3D" id="3.90.1150.10">
    <property type="entry name" value="Aspartate Aminotransferase, domain 1"/>
    <property type="match status" value="1"/>
</dbReference>
<sequence>MSALQTPKPVDTEQTTKLDLSCFDPLCLRKFYPQLQKTYLHFTPYSKAEILKLIESKLCLDFAAENALMFNSLQSAYHHFLLKVFPPNTIFLTDRYTCHEVFKFLKNHGRKVIVFEHNHTPDLAKHLTLLGKNSPTKVILTSTFYPSTGKSCDLNHIATLAKTSGGYLLVDDSASLGLSGMNSMGETSMAPGIDLVFSSLPASLSFSSCFVCVNSSFDLSTHLEEIKSPTTAKLHMFYELLSILPSLTRERTHVNKLAAHLKELLSSHPWDIPSNNYPSLAISLNSSSLFSTTVSNLQKQGIVIPESAAKNSFLNYTSTLFFFLNSSLSPIDIEKIFSCFTPTMQVNCL</sequence>
<evidence type="ECO:0000259" key="1">
    <source>
        <dbReference type="Pfam" id="PF00155"/>
    </source>
</evidence>
<feature type="domain" description="Aminotransferase class I/classII large" evidence="1">
    <location>
        <begin position="44"/>
        <end position="263"/>
    </location>
</feature>
<proteinExistence type="predicted"/>
<protein>
    <recommendedName>
        <fullName evidence="1">Aminotransferase class I/classII large domain-containing protein</fullName>
    </recommendedName>
</protein>
<name>A0A2A4X5Z9_UNCAE</name>
<dbReference type="EMBL" id="NVUK01000015">
    <property type="protein sequence ID" value="PCI77559.1"/>
    <property type="molecule type" value="Genomic_DNA"/>
</dbReference>
<dbReference type="Proteomes" id="UP000218775">
    <property type="component" value="Unassembled WGS sequence"/>
</dbReference>
<dbReference type="Pfam" id="PF00155">
    <property type="entry name" value="Aminotran_1_2"/>
    <property type="match status" value="1"/>
</dbReference>
<dbReference type="InterPro" id="IPR015422">
    <property type="entry name" value="PyrdxlP-dep_Trfase_small"/>
</dbReference>
<dbReference type="SUPFAM" id="SSF53383">
    <property type="entry name" value="PLP-dependent transferases"/>
    <property type="match status" value="1"/>
</dbReference>
<dbReference type="GO" id="GO:0030170">
    <property type="term" value="F:pyridoxal phosphate binding"/>
    <property type="evidence" value="ECO:0007669"/>
    <property type="project" value="InterPro"/>
</dbReference>
<organism evidence="2 3">
    <name type="scientific">Aerophobetes bacterium</name>
    <dbReference type="NCBI Taxonomy" id="2030807"/>
    <lineage>
        <taxon>Bacteria</taxon>
        <taxon>Candidatus Aerophobota</taxon>
    </lineage>
</organism>
<dbReference type="InterPro" id="IPR015421">
    <property type="entry name" value="PyrdxlP-dep_Trfase_major"/>
</dbReference>
<gene>
    <name evidence="2" type="ORF">COB21_02935</name>
</gene>
<dbReference type="InterPro" id="IPR004839">
    <property type="entry name" value="Aminotransferase_I/II_large"/>
</dbReference>
<accession>A0A2A4X5Z9</accession>
<dbReference type="AlphaFoldDB" id="A0A2A4X5Z9"/>
<evidence type="ECO:0000313" key="2">
    <source>
        <dbReference type="EMBL" id="PCI77559.1"/>
    </source>
</evidence>
<comment type="caution">
    <text evidence="2">The sequence shown here is derived from an EMBL/GenBank/DDBJ whole genome shotgun (WGS) entry which is preliminary data.</text>
</comment>
<reference evidence="3" key="1">
    <citation type="submission" date="2017-08" db="EMBL/GenBank/DDBJ databases">
        <title>A dynamic microbial community with high functional redundancy inhabits the cold, oxic subseafloor aquifer.</title>
        <authorList>
            <person name="Tully B.J."/>
            <person name="Wheat C.G."/>
            <person name="Glazer B.T."/>
            <person name="Huber J.A."/>
        </authorList>
    </citation>
    <scope>NUCLEOTIDE SEQUENCE [LARGE SCALE GENOMIC DNA]</scope>
</reference>
<dbReference type="InterPro" id="IPR015424">
    <property type="entry name" value="PyrdxlP-dep_Trfase"/>
</dbReference>
<evidence type="ECO:0000313" key="3">
    <source>
        <dbReference type="Proteomes" id="UP000218775"/>
    </source>
</evidence>
<dbReference type="Gene3D" id="3.40.640.10">
    <property type="entry name" value="Type I PLP-dependent aspartate aminotransferase-like (Major domain)"/>
    <property type="match status" value="1"/>
</dbReference>